<dbReference type="AlphaFoldDB" id="A0A1E3H1E0"/>
<gene>
    <name evidence="1" type="ORF">A6302_02593</name>
</gene>
<dbReference type="SUPFAM" id="SSF51735">
    <property type="entry name" value="NAD(P)-binding Rossmann-fold domains"/>
    <property type="match status" value="1"/>
</dbReference>
<dbReference type="Gene3D" id="3.90.25.10">
    <property type="entry name" value="UDP-galactose 4-epimerase, domain 1"/>
    <property type="match status" value="1"/>
</dbReference>
<comment type="caution">
    <text evidence="1">The sequence shown here is derived from an EMBL/GenBank/DDBJ whole genome shotgun (WGS) entry which is preliminary data.</text>
</comment>
<protein>
    <recommendedName>
        <fullName evidence="3">UDP-glucose 4-epimerase</fullName>
    </recommendedName>
</protein>
<evidence type="ECO:0000313" key="2">
    <source>
        <dbReference type="Proteomes" id="UP000094622"/>
    </source>
</evidence>
<name>A0A1E3H1E0_9HYPH</name>
<evidence type="ECO:0000313" key="1">
    <source>
        <dbReference type="EMBL" id="ODN70114.1"/>
    </source>
</evidence>
<organism evidence="1 2">
    <name type="scientific">Methylobrevis pamukkalensis</name>
    <dbReference type="NCBI Taxonomy" id="1439726"/>
    <lineage>
        <taxon>Bacteria</taxon>
        <taxon>Pseudomonadati</taxon>
        <taxon>Pseudomonadota</taxon>
        <taxon>Alphaproteobacteria</taxon>
        <taxon>Hyphomicrobiales</taxon>
        <taxon>Pleomorphomonadaceae</taxon>
        <taxon>Methylobrevis</taxon>
    </lineage>
</organism>
<reference evidence="1 2" key="1">
    <citation type="submission" date="2016-07" db="EMBL/GenBank/DDBJ databases">
        <title>Draft Genome Sequence of Methylobrevis pamukkalensis PK2.</title>
        <authorList>
            <person name="Vasilenko O.V."/>
            <person name="Doronina N.V."/>
            <person name="Shmareva M.N."/>
            <person name="Tarlachkov S.V."/>
            <person name="Mustakhimov I."/>
            <person name="Trotsenko Y.A."/>
        </authorList>
    </citation>
    <scope>NUCLEOTIDE SEQUENCE [LARGE SCALE GENOMIC DNA]</scope>
    <source>
        <strain evidence="1 2">PK2</strain>
    </source>
</reference>
<evidence type="ECO:0008006" key="3">
    <source>
        <dbReference type="Google" id="ProtNLM"/>
    </source>
</evidence>
<accession>A0A1E3H1E0</accession>
<dbReference type="InterPro" id="IPR036291">
    <property type="entry name" value="NAD(P)-bd_dom_sf"/>
</dbReference>
<dbReference type="EMBL" id="MCRJ01000062">
    <property type="protein sequence ID" value="ODN70114.1"/>
    <property type="molecule type" value="Genomic_DNA"/>
</dbReference>
<proteinExistence type="predicted"/>
<dbReference type="Proteomes" id="UP000094622">
    <property type="component" value="Unassembled WGS sequence"/>
</dbReference>
<sequence length="92" mass="10193">MVFNLGGGPANAVSLRNVLDEIEVITGRRVPVTLETPRTGDQLYYVTDTRRLEGRFGWQASVGWRDGLRDLAGWLRDAAAGREPLPVRRVSA</sequence>
<keyword evidence="2" id="KW-1185">Reference proteome</keyword>